<feature type="region of interest" description="Disordered" evidence="1">
    <location>
        <begin position="1"/>
        <end position="41"/>
    </location>
</feature>
<dbReference type="PANTHER" id="PTHR47909:SF2">
    <property type="entry name" value="GPI INOSITOL-DEACYLASE"/>
    <property type="match status" value="1"/>
</dbReference>
<dbReference type="AlphaFoldDB" id="A0A7S0KFP6"/>
<name>A0A7S0KFP6_9CHLO</name>
<feature type="compositionally biased region" description="Basic residues" evidence="1">
    <location>
        <begin position="16"/>
        <end position="28"/>
    </location>
</feature>
<evidence type="ECO:0008006" key="3">
    <source>
        <dbReference type="Google" id="ProtNLM"/>
    </source>
</evidence>
<dbReference type="InterPro" id="IPR029058">
    <property type="entry name" value="AB_hydrolase_fold"/>
</dbReference>
<dbReference type="SUPFAM" id="SSF53474">
    <property type="entry name" value="alpha/beta-Hydrolases"/>
    <property type="match status" value="1"/>
</dbReference>
<dbReference type="EMBL" id="HBEW01002198">
    <property type="protein sequence ID" value="CAD8578563.1"/>
    <property type="molecule type" value="Transcribed_RNA"/>
</dbReference>
<gene>
    <name evidence="2" type="ORF">OMED0929_LOCUS1801</name>
</gene>
<reference evidence="2" key="1">
    <citation type="submission" date="2021-01" db="EMBL/GenBank/DDBJ databases">
        <authorList>
            <person name="Corre E."/>
            <person name="Pelletier E."/>
            <person name="Niang G."/>
            <person name="Scheremetjew M."/>
            <person name="Finn R."/>
            <person name="Kale V."/>
            <person name="Holt S."/>
            <person name="Cochrane G."/>
            <person name="Meng A."/>
            <person name="Brown T."/>
            <person name="Cohen L."/>
        </authorList>
    </citation>
    <scope>NUCLEOTIDE SEQUENCE</scope>
    <source>
        <strain evidence="2">Clade-D-RCC2572</strain>
    </source>
</reference>
<accession>A0A7S0KFP6</accession>
<dbReference type="Pfam" id="PF02089">
    <property type="entry name" value="Palm_thioest"/>
    <property type="match status" value="1"/>
</dbReference>
<feature type="compositionally biased region" description="Low complexity" evidence="1">
    <location>
        <begin position="29"/>
        <end position="41"/>
    </location>
</feature>
<evidence type="ECO:0000256" key="1">
    <source>
        <dbReference type="SAM" id="MobiDB-lite"/>
    </source>
</evidence>
<proteinExistence type="predicted"/>
<dbReference type="PANTHER" id="PTHR47909">
    <property type="entry name" value="ALPHA/BETA-HYDROLASES SUPERFAMILY PROTEIN"/>
    <property type="match status" value="1"/>
</dbReference>
<organism evidence="2">
    <name type="scientific">Ostreococcus mediterraneus</name>
    <dbReference type="NCBI Taxonomy" id="1486918"/>
    <lineage>
        <taxon>Eukaryota</taxon>
        <taxon>Viridiplantae</taxon>
        <taxon>Chlorophyta</taxon>
        <taxon>Mamiellophyceae</taxon>
        <taxon>Mamiellales</taxon>
        <taxon>Bathycoccaceae</taxon>
        <taxon>Ostreococcus</taxon>
    </lineage>
</organism>
<sequence length="289" mass="31051">MRAALTNPSSTIASTRAKHHRRPSRARRASSSSSTASSSADANPVLICPGLGNQSSDYDELVEILRARGHAVVVANVARIDWARNAAGVVKPSYWQGTLEPRPTVDWYLERCKSAVRELRETYGAQGKVSMLAHSAGGWLARVYIDTYDEEGDIGRLVSLGSPMKPVPRDVPGVIDQTRGILTYVDEKLRTVKELAPISVTCVAGTYLRGRGTFGGVSSAQAFIVGQGYKQVCGDADADGDGITPVETALMDDAEHIILEGIYHTPLGAGDDRPWYGSPGVVERWANAL</sequence>
<protein>
    <recommendedName>
        <fullName evidence="3">GPI inositol-deacylase</fullName>
    </recommendedName>
</protein>
<evidence type="ECO:0000313" key="2">
    <source>
        <dbReference type="EMBL" id="CAD8578563.1"/>
    </source>
</evidence>
<dbReference type="Gene3D" id="3.40.50.1820">
    <property type="entry name" value="alpha/beta hydrolase"/>
    <property type="match status" value="1"/>
</dbReference>
<feature type="compositionally biased region" description="Polar residues" evidence="1">
    <location>
        <begin position="1"/>
        <end position="14"/>
    </location>
</feature>